<dbReference type="RefSeq" id="WP_150033370.1">
    <property type="nucleotide sequence ID" value="NZ_VWSH01000003.1"/>
</dbReference>
<dbReference type="AlphaFoldDB" id="A0A5M6CF94"/>
<evidence type="ECO:0000256" key="1">
    <source>
        <dbReference type="SAM" id="SignalP"/>
    </source>
</evidence>
<evidence type="ECO:0000313" key="2">
    <source>
        <dbReference type="EMBL" id="KAA5533623.1"/>
    </source>
</evidence>
<gene>
    <name evidence="2" type="ORF">F0919_13885</name>
</gene>
<comment type="caution">
    <text evidence="2">The sequence shown here is derived from an EMBL/GenBank/DDBJ whole genome shotgun (WGS) entry which is preliminary data.</text>
</comment>
<feature type="signal peptide" evidence="1">
    <location>
        <begin position="1"/>
        <end position="20"/>
    </location>
</feature>
<dbReference type="InterPro" id="IPR046230">
    <property type="entry name" value="DUF6263"/>
</dbReference>
<evidence type="ECO:0000313" key="3">
    <source>
        <dbReference type="Proteomes" id="UP000323632"/>
    </source>
</evidence>
<sequence length="300" mass="32891">MKHLKLVILACLFLSGYTFMTSCKSGSNTDAIDLKLNFKAGDKYLYTTQIDQTIGIMQGLTMNQNMVMDMVYNCKSDNAGVKSIEATYNHILISMTSPMGEMKYDSKDPKQDVMGMNIMDSLIGKSFVMDIAPDGQIIKVSGLDAIVASFNMVNNPAAQQNIKNQLNDTAIRMMMQSSFDMYPGHKVKVGDTWNKKQQMTVSGINIGMENTYSLKSVENGKATLSVTSDLSLPKTEMGADSVKTQMELNGKQEGTIELDIATGQVISSKTISDIKGKMTMQNAPEDINIKSTISVSSKKQ</sequence>
<dbReference type="Pfam" id="PF19777">
    <property type="entry name" value="DUF6263"/>
    <property type="match status" value="1"/>
</dbReference>
<name>A0A5M6CF94_9BACT</name>
<organism evidence="2 3">
    <name type="scientific">Taibaiella lutea</name>
    <dbReference type="NCBI Taxonomy" id="2608001"/>
    <lineage>
        <taxon>Bacteria</taxon>
        <taxon>Pseudomonadati</taxon>
        <taxon>Bacteroidota</taxon>
        <taxon>Chitinophagia</taxon>
        <taxon>Chitinophagales</taxon>
        <taxon>Chitinophagaceae</taxon>
        <taxon>Taibaiella</taxon>
    </lineage>
</organism>
<keyword evidence="1" id="KW-0732">Signal</keyword>
<feature type="chain" id="PRO_5024441131" evidence="1">
    <location>
        <begin position="21"/>
        <end position="300"/>
    </location>
</feature>
<keyword evidence="3" id="KW-1185">Reference proteome</keyword>
<dbReference type="EMBL" id="VWSH01000003">
    <property type="protein sequence ID" value="KAA5533623.1"/>
    <property type="molecule type" value="Genomic_DNA"/>
</dbReference>
<protein>
    <submittedName>
        <fullName evidence="2">Uncharacterized protein</fullName>
    </submittedName>
</protein>
<accession>A0A5M6CF94</accession>
<proteinExistence type="predicted"/>
<dbReference type="PROSITE" id="PS51257">
    <property type="entry name" value="PROKAR_LIPOPROTEIN"/>
    <property type="match status" value="1"/>
</dbReference>
<reference evidence="2 3" key="1">
    <citation type="submission" date="2019-09" db="EMBL/GenBank/DDBJ databases">
        <title>Genome sequence and assembly of Taibaiella sp.</title>
        <authorList>
            <person name="Chhetri G."/>
        </authorList>
    </citation>
    <scope>NUCLEOTIDE SEQUENCE [LARGE SCALE GENOMIC DNA]</scope>
    <source>
        <strain evidence="2 3">KVB11</strain>
    </source>
</reference>
<dbReference type="Proteomes" id="UP000323632">
    <property type="component" value="Unassembled WGS sequence"/>
</dbReference>